<dbReference type="RefSeq" id="WP_349152423.1">
    <property type="nucleotide sequence ID" value="NZ_JBBMEO010000014.1"/>
</dbReference>
<gene>
    <name evidence="1" type="ORF">WMO44_09545</name>
</gene>
<organism evidence="1 2">
    <name type="scientific">Faecalibacterium tardum</name>
    <dbReference type="NCBI Taxonomy" id="3133156"/>
    <lineage>
        <taxon>Bacteria</taxon>
        <taxon>Bacillati</taxon>
        <taxon>Bacillota</taxon>
        <taxon>Clostridia</taxon>
        <taxon>Eubacteriales</taxon>
        <taxon>Oscillospiraceae</taxon>
        <taxon>Faecalibacterium</taxon>
    </lineage>
</organism>
<protein>
    <submittedName>
        <fullName evidence="1">Uncharacterized protein</fullName>
    </submittedName>
</protein>
<evidence type="ECO:0000313" key="1">
    <source>
        <dbReference type="EMBL" id="MEQ2362381.1"/>
    </source>
</evidence>
<reference evidence="1 2" key="1">
    <citation type="submission" date="2024-03" db="EMBL/GenBank/DDBJ databases">
        <title>Human intestinal bacterial collection.</title>
        <authorList>
            <person name="Pauvert C."/>
            <person name="Hitch T.C.A."/>
            <person name="Clavel T."/>
        </authorList>
    </citation>
    <scope>NUCLEOTIDE SEQUENCE [LARGE SCALE GENOMIC DNA]</scope>
    <source>
        <strain evidence="1 2">CLA-AA-H175</strain>
    </source>
</reference>
<dbReference type="EMBL" id="JBBMEO010000014">
    <property type="protein sequence ID" value="MEQ2362381.1"/>
    <property type="molecule type" value="Genomic_DNA"/>
</dbReference>
<dbReference type="Proteomes" id="UP001457197">
    <property type="component" value="Unassembled WGS sequence"/>
</dbReference>
<comment type="caution">
    <text evidence="1">The sequence shown here is derived from an EMBL/GenBank/DDBJ whole genome shotgun (WGS) entry which is preliminary data.</text>
</comment>
<keyword evidence="2" id="KW-1185">Reference proteome</keyword>
<accession>A0ABV1AX99</accession>
<proteinExistence type="predicted"/>
<name>A0ABV1AX99_9FIRM</name>
<evidence type="ECO:0000313" key="2">
    <source>
        <dbReference type="Proteomes" id="UP001457197"/>
    </source>
</evidence>
<sequence>MTKKKSDAPAEVETITLTMSRPVAEAVQTACEWYLRLHMGQFWDLADDLCFAKFYSDAENNAFQSEEQRKNAFNVAIDRRNTMLLEMERLYSRYVLPAPTSDVMKAPYRAEQVWLVIRHALAWHDKPEGDQWNVCFDKPLNRSDQPQPKIELNPVRPKGYNELIEVGDLVYSKILKTTGTVIRGNRDENVVADFDMRNGSLKRYACEPSDVVLIERKSS</sequence>